<evidence type="ECO:0000256" key="2">
    <source>
        <dbReference type="SAM" id="Phobius"/>
    </source>
</evidence>
<dbReference type="InterPro" id="IPR050248">
    <property type="entry name" value="Polysacc_deacetylase_ArnD"/>
</dbReference>
<evidence type="ECO:0000313" key="4">
    <source>
        <dbReference type="EMBL" id="MCC2199881.1"/>
    </source>
</evidence>
<dbReference type="Pfam" id="PF01522">
    <property type="entry name" value="Polysacc_deac_1"/>
    <property type="match status" value="1"/>
</dbReference>
<keyword evidence="5" id="KW-1185">Reference proteome</keyword>
<accession>A0ABS8F9L4</accession>
<feature type="transmembrane region" description="Helical" evidence="2">
    <location>
        <begin position="13"/>
        <end position="34"/>
    </location>
</feature>
<keyword evidence="2" id="KW-1133">Transmembrane helix</keyword>
<dbReference type="PROSITE" id="PS51677">
    <property type="entry name" value="NODB"/>
    <property type="match status" value="1"/>
</dbReference>
<name>A0ABS8F9L4_9FIRM</name>
<proteinExistence type="predicted"/>
<sequence>MQSNEPYIGSVRFFKNIIFLCCILGVLIPTGLALRWRSRAKTAESLLAQNAVVLTGEEDEAASEAEAASAETEPEADSSDEQEPLSYQLLYPDFYAPTPLPDIEDAGKIIYLTFDDGPSDRTDEVLKILDEKGVKATFFVIGREDETSIQRIKKAAAAGHTIGMHSYSHDYEKIYTSVEDFLDDFYKLFVILRDEAGVIPTVFRFPGGSLNNYNQGVYKEIIAEMLRRGFRYYDWNLSAEDAAKKSPSASTIVEGITSYSAQKKHGVVLMHDSAHCKTTVEALPALIDTLREQGFDFAPLDRTVRQVSFHYRSASNQS</sequence>
<gene>
    <name evidence="4" type="ORF">LKD23_08985</name>
</gene>
<dbReference type="CDD" id="cd10944">
    <property type="entry name" value="CE4_SmPgdA_like"/>
    <property type="match status" value="1"/>
</dbReference>
<dbReference type="RefSeq" id="WP_227621353.1">
    <property type="nucleotide sequence ID" value="NZ_JAJEQL010000022.1"/>
</dbReference>
<feature type="region of interest" description="Disordered" evidence="1">
    <location>
        <begin position="58"/>
        <end position="82"/>
    </location>
</feature>
<comment type="caution">
    <text evidence="4">The sequence shown here is derived from an EMBL/GenBank/DDBJ whole genome shotgun (WGS) entry which is preliminary data.</text>
</comment>
<organism evidence="4 5">
    <name type="scientific">Faecalibacterium butyricigenerans</name>
    <dbReference type="NCBI Taxonomy" id="1851427"/>
    <lineage>
        <taxon>Bacteria</taxon>
        <taxon>Bacillati</taxon>
        <taxon>Bacillota</taxon>
        <taxon>Clostridia</taxon>
        <taxon>Eubacteriales</taxon>
        <taxon>Oscillospiraceae</taxon>
        <taxon>Faecalibacterium</taxon>
    </lineage>
</organism>
<dbReference type="PANTHER" id="PTHR10587:SF125">
    <property type="entry name" value="POLYSACCHARIDE DEACETYLASE YHEN-RELATED"/>
    <property type="match status" value="1"/>
</dbReference>
<dbReference type="SUPFAM" id="SSF88713">
    <property type="entry name" value="Glycoside hydrolase/deacetylase"/>
    <property type="match status" value="1"/>
</dbReference>
<feature type="compositionally biased region" description="Acidic residues" evidence="1">
    <location>
        <begin position="72"/>
        <end position="82"/>
    </location>
</feature>
<dbReference type="InterPro" id="IPR011330">
    <property type="entry name" value="Glyco_hydro/deAcase_b/a-brl"/>
</dbReference>
<evidence type="ECO:0000313" key="5">
    <source>
        <dbReference type="Proteomes" id="UP001430637"/>
    </source>
</evidence>
<keyword evidence="2" id="KW-0812">Transmembrane</keyword>
<feature type="domain" description="NodB homology" evidence="3">
    <location>
        <begin position="108"/>
        <end position="298"/>
    </location>
</feature>
<evidence type="ECO:0000259" key="3">
    <source>
        <dbReference type="PROSITE" id="PS51677"/>
    </source>
</evidence>
<protein>
    <submittedName>
        <fullName evidence="4">Polysaccharide deacetylase</fullName>
    </submittedName>
</protein>
<dbReference type="Proteomes" id="UP001430637">
    <property type="component" value="Unassembled WGS sequence"/>
</dbReference>
<dbReference type="EMBL" id="JAJEQL010000022">
    <property type="protein sequence ID" value="MCC2199881.1"/>
    <property type="molecule type" value="Genomic_DNA"/>
</dbReference>
<evidence type="ECO:0000256" key="1">
    <source>
        <dbReference type="SAM" id="MobiDB-lite"/>
    </source>
</evidence>
<dbReference type="InterPro" id="IPR002509">
    <property type="entry name" value="NODB_dom"/>
</dbReference>
<keyword evidence="2" id="KW-0472">Membrane</keyword>
<reference evidence="4" key="1">
    <citation type="submission" date="2021-10" db="EMBL/GenBank/DDBJ databases">
        <title>Anaerobic single-cell dispensing facilitates the cultivation of human gut bacteria.</title>
        <authorList>
            <person name="Afrizal A."/>
        </authorList>
    </citation>
    <scope>NUCLEOTIDE SEQUENCE</scope>
    <source>
        <strain evidence="4">CLA-AA-H233</strain>
    </source>
</reference>
<dbReference type="PANTHER" id="PTHR10587">
    <property type="entry name" value="GLYCOSYL TRANSFERASE-RELATED"/>
    <property type="match status" value="1"/>
</dbReference>
<dbReference type="Gene3D" id="3.20.20.370">
    <property type="entry name" value="Glycoside hydrolase/deacetylase"/>
    <property type="match status" value="1"/>
</dbReference>